<evidence type="ECO:0000256" key="10">
    <source>
        <dbReference type="SAM" id="Phobius"/>
    </source>
</evidence>
<evidence type="ECO:0000256" key="3">
    <source>
        <dbReference type="ARBA" id="ARBA00022527"/>
    </source>
</evidence>
<keyword evidence="13" id="KW-1185">Reference proteome</keyword>
<dbReference type="InterPro" id="IPR000719">
    <property type="entry name" value="Prot_kinase_dom"/>
</dbReference>
<dbReference type="SUPFAM" id="SSF56112">
    <property type="entry name" value="Protein kinase-like (PK-like)"/>
    <property type="match status" value="1"/>
</dbReference>
<evidence type="ECO:0000256" key="9">
    <source>
        <dbReference type="ARBA" id="ARBA00023180"/>
    </source>
</evidence>
<dbReference type="InterPro" id="IPR036426">
    <property type="entry name" value="Bulb-type_lectin_dom_sf"/>
</dbReference>
<comment type="subcellular location">
    <subcellularLocation>
        <location evidence="1">Cell membrane</location>
        <topology evidence="1">Single-pass type I membrane protein</topology>
    </subcellularLocation>
</comment>
<reference evidence="12" key="1">
    <citation type="submission" date="2018-01" db="EMBL/GenBank/DDBJ databases">
        <authorList>
            <person name="Mao J.F."/>
        </authorList>
    </citation>
    <scope>NUCLEOTIDE SEQUENCE</scope>
    <source>
        <strain evidence="12">Huo1</strain>
        <tissue evidence="12">Leaf</tissue>
    </source>
</reference>
<dbReference type="InterPro" id="IPR011009">
    <property type="entry name" value="Kinase-like_dom_sf"/>
</dbReference>
<dbReference type="InterPro" id="IPR001245">
    <property type="entry name" value="Ser-Thr/Tyr_kinase_cat_dom"/>
</dbReference>
<dbReference type="Pfam" id="PF07714">
    <property type="entry name" value="PK_Tyr_Ser-Thr"/>
    <property type="match status" value="1"/>
</dbReference>
<keyword evidence="6" id="KW-0547">Nucleotide-binding</keyword>
<evidence type="ECO:0000313" key="13">
    <source>
        <dbReference type="Proteomes" id="UP000298416"/>
    </source>
</evidence>
<accession>A0A8X8VVK1</accession>
<keyword evidence="7" id="KW-0418">Kinase</keyword>
<keyword evidence="10" id="KW-1133">Transmembrane helix</keyword>
<dbReference type="EMBL" id="PNBA02000737">
    <property type="protein sequence ID" value="KAG6383086.1"/>
    <property type="molecule type" value="Genomic_DNA"/>
</dbReference>
<dbReference type="GO" id="GO:0004674">
    <property type="term" value="F:protein serine/threonine kinase activity"/>
    <property type="evidence" value="ECO:0007669"/>
    <property type="project" value="UniProtKB-KW"/>
</dbReference>
<dbReference type="AlphaFoldDB" id="A0A8X8VVK1"/>
<reference evidence="12" key="2">
    <citation type="submission" date="2020-08" db="EMBL/GenBank/DDBJ databases">
        <title>Plant Genome Project.</title>
        <authorList>
            <person name="Zhang R.-G."/>
        </authorList>
    </citation>
    <scope>NUCLEOTIDE SEQUENCE</scope>
    <source>
        <strain evidence="12">Huo1</strain>
        <tissue evidence="12">Leaf</tissue>
    </source>
</reference>
<dbReference type="PROSITE" id="PS50011">
    <property type="entry name" value="PROTEIN_KINASE_DOM"/>
    <property type="match status" value="1"/>
</dbReference>
<dbReference type="InterPro" id="IPR001480">
    <property type="entry name" value="Bulb-type_lectin_dom"/>
</dbReference>
<evidence type="ECO:0000256" key="1">
    <source>
        <dbReference type="ARBA" id="ARBA00004251"/>
    </source>
</evidence>
<comment type="caution">
    <text evidence="12">The sequence shown here is derived from an EMBL/GenBank/DDBJ whole genome shotgun (WGS) entry which is preliminary data.</text>
</comment>
<dbReference type="Gene3D" id="3.30.200.20">
    <property type="entry name" value="Phosphorylase Kinase, domain 1"/>
    <property type="match status" value="1"/>
</dbReference>
<organism evidence="12">
    <name type="scientific">Salvia splendens</name>
    <name type="common">Scarlet sage</name>
    <dbReference type="NCBI Taxonomy" id="180675"/>
    <lineage>
        <taxon>Eukaryota</taxon>
        <taxon>Viridiplantae</taxon>
        <taxon>Streptophyta</taxon>
        <taxon>Embryophyta</taxon>
        <taxon>Tracheophyta</taxon>
        <taxon>Spermatophyta</taxon>
        <taxon>Magnoliopsida</taxon>
        <taxon>eudicotyledons</taxon>
        <taxon>Gunneridae</taxon>
        <taxon>Pentapetalae</taxon>
        <taxon>asterids</taxon>
        <taxon>lamiids</taxon>
        <taxon>Lamiales</taxon>
        <taxon>Lamiaceae</taxon>
        <taxon>Nepetoideae</taxon>
        <taxon>Mentheae</taxon>
        <taxon>Salviinae</taxon>
        <taxon>Salvia</taxon>
        <taxon>Salvia subgen. Calosphace</taxon>
        <taxon>core Calosphace</taxon>
    </lineage>
</organism>
<dbReference type="GO" id="GO:0005886">
    <property type="term" value="C:plasma membrane"/>
    <property type="evidence" value="ECO:0007669"/>
    <property type="project" value="UniProtKB-SubCell"/>
</dbReference>
<evidence type="ECO:0000256" key="2">
    <source>
        <dbReference type="ARBA" id="ARBA00022475"/>
    </source>
</evidence>
<keyword evidence="3" id="KW-0723">Serine/threonine-protein kinase</keyword>
<keyword evidence="4" id="KW-0808">Transferase</keyword>
<evidence type="ECO:0000256" key="5">
    <source>
        <dbReference type="ARBA" id="ARBA00022729"/>
    </source>
</evidence>
<evidence type="ECO:0000259" key="11">
    <source>
        <dbReference type="PROSITE" id="PS50011"/>
    </source>
</evidence>
<evidence type="ECO:0000256" key="4">
    <source>
        <dbReference type="ARBA" id="ARBA00022679"/>
    </source>
</evidence>
<keyword evidence="5" id="KW-0732">Signal</keyword>
<dbReference type="Gene3D" id="1.10.510.10">
    <property type="entry name" value="Transferase(Phosphotransferase) domain 1"/>
    <property type="match status" value="1"/>
</dbReference>
<dbReference type="Proteomes" id="UP000298416">
    <property type="component" value="Unassembled WGS sequence"/>
</dbReference>
<keyword evidence="9" id="KW-0325">Glycoprotein</keyword>
<dbReference type="GO" id="GO:0005524">
    <property type="term" value="F:ATP binding"/>
    <property type="evidence" value="ECO:0007669"/>
    <property type="project" value="UniProtKB-KW"/>
</dbReference>
<gene>
    <name evidence="12" type="ORF">SASPL_157171</name>
</gene>
<evidence type="ECO:0000313" key="12">
    <source>
        <dbReference type="EMBL" id="KAG6383086.1"/>
    </source>
</evidence>
<keyword evidence="8" id="KW-0067">ATP-binding</keyword>
<evidence type="ECO:0000256" key="8">
    <source>
        <dbReference type="ARBA" id="ARBA00022840"/>
    </source>
</evidence>
<keyword evidence="2" id="KW-1003">Cell membrane</keyword>
<feature type="domain" description="Protein kinase" evidence="11">
    <location>
        <begin position="383"/>
        <end position="626"/>
    </location>
</feature>
<feature type="transmembrane region" description="Helical" evidence="10">
    <location>
        <begin position="416"/>
        <end position="438"/>
    </location>
</feature>
<proteinExistence type="predicted"/>
<name>A0A8X8VVK1_SALSN</name>
<keyword evidence="10" id="KW-0472">Membrane</keyword>
<evidence type="ECO:0000256" key="7">
    <source>
        <dbReference type="ARBA" id="ARBA00022777"/>
    </source>
</evidence>
<evidence type="ECO:0000256" key="6">
    <source>
        <dbReference type="ARBA" id="ARBA00022741"/>
    </source>
</evidence>
<dbReference type="SUPFAM" id="SSF51110">
    <property type="entry name" value="alpha-D-mannose-specific plant lectins"/>
    <property type="match status" value="1"/>
</dbReference>
<protein>
    <recommendedName>
        <fullName evidence="11">Protein kinase domain-containing protein</fullName>
    </recommendedName>
</protein>
<dbReference type="Pfam" id="PF01453">
    <property type="entry name" value="B_lectin"/>
    <property type="match status" value="1"/>
</dbReference>
<dbReference type="PANTHER" id="PTHR27002:SF926">
    <property type="entry name" value="OS07G0535800 PROTEIN"/>
    <property type="match status" value="1"/>
</dbReference>
<keyword evidence="10" id="KW-0812">Transmembrane</keyword>
<sequence length="626" mass="69382">MKLSANTKITSCLTPSNPNARPFTLEWDPSPGELVTQTAGDGVLEEWTPRGTFHDDDLGNRGRLLHVHSDPGRDVGEPKGDFRVVAGTIQRTCRPSIRVDVRGRIGYANYRWKREPYPEWTAWIAGWSDCECPGYANDMGQDYGCSYWIGGDLEWLQDNSGADDKIYVLQISTKRGDLTITRDGGDPIQVYTARESQTTTSNITATLTDTGNFILLSNGTQVLWQSYDHPTDTLLSGMNYQQTPRSLHGSRRLILRPALSLWSGIRAKASWSLDGVGWPTGGADASWIITTTIWGMSRILSISISALILTTSNYNLTSQGDYFMYTVIQVEGRTVGQPEAFAMVTTLVMIYTTKVERTSDSNASLSLSDCRDACWKWSDCECAGYANYIGRDSGCSYWIGRDLEWVQNSAAKAKSYIGIILGVVSAVVLLMLAVVVLIMRNRKVKREEELHELLTMEGYTGSYELDNNGHQLKLFTYSSVISATDNFSSNNKLGEGGFGPVYKGRTGEGQDIAVKLLSRKSGQGLLEFKNELILISELQHVNLVKLISDFGLARIFKEAASEVNTNRRVGTYGYMAPEYAMQGIFSVKSDVYSYGVLVLEIVSGRRNGSFHEIEGPLSIVEYVSFV</sequence>
<dbReference type="PANTHER" id="PTHR27002">
    <property type="entry name" value="RECEPTOR-LIKE SERINE/THREONINE-PROTEIN KINASE SD1-8"/>
    <property type="match status" value="1"/>
</dbReference>